<evidence type="ECO:0000256" key="1">
    <source>
        <dbReference type="ARBA" id="ARBA00004651"/>
    </source>
</evidence>
<dbReference type="RefSeq" id="WP_302037348.1">
    <property type="nucleotide sequence ID" value="NZ_JAUKPO010000004.1"/>
</dbReference>
<dbReference type="PANTHER" id="PTHR21716:SF53">
    <property type="entry name" value="PERMEASE PERM-RELATED"/>
    <property type="match status" value="1"/>
</dbReference>
<dbReference type="InterPro" id="IPR002549">
    <property type="entry name" value="AI-2E-like"/>
</dbReference>
<sequence length="377" mass="41705">MNAPSPKIVSYIRYLEGIFLAALLLYFGKALFIPLAFAGLLSIILYPVCAWLERKGIYRSVAIAICLIMGSLFVGSLVFIMGWQVIQFKNEVPQLAGKLVSALDQLQQEILHRFNISLQQQVAWFEQTFMNLGNTIGSVLIGTVDATLQALFFVVMVPLLAALMLYNRGLLVHSLYALFPKNARPLLLSVVQKTILVYHNYVKGLLIIYLIVAVLNTIGLYMIGIKHAMLYGILASILTIIPYIGITIGSMLPVTIAWLTFDSIWYPVGVILLFAFVQYLEANILFPWIIGKRLKVNTLASLSAMILGGIIWGASGMVLFLPFVAILKLIAEKIPSWKALDILLGTGEPTSSSQPIQATILKEDAKEKNRPPVADLH</sequence>
<evidence type="ECO:0000256" key="6">
    <source>
        <dbReference type="ARBA" id="ARBA00022989"/>
    </source>
</evidence>
<evidence type="ECO:0000256" key="5">
    <source>
        <dbReference type="ARBA" id="ARBA00022692"/>
    </source>
</evidence>
<protein>
    <submittedName>
        <fullName evidence="9">AI-2E family transporter</fullName>
    </submittedName>
</protein>
<feature type="transmembrane region" description="Helical" evidence="8">
    <location>
        <begin position="264"/>
        <end position="290"/>
    </location>
</feature>
<feature type="transmembrane region" description="Helical" evidence="8">
    <location>
        <begin position="20"/>
        <end position="49"/>
    </location>
</feature>
<keyword evidence="6 8" id="KW-1133">Transmembrane helix</keyword>
<evidence type="ECO:0000313" key="9">
    <source>
        <dbReference type="EMBL" id="MDO1446546.1"/>
    </source>
</evidence>
<feature type="transmembrane region" description="Helical" evidence="8">
    <location>
        <begin position="61"/>
        <end position="86"/>
    </location>
</feature>
<dbReference type="Proteomes" id="UP001168528">
    <property type="component" value="Unassembled WGS sequence"/>
</dbReference>
<evidence type="ECO:0000256" key="4">
    <source>
        <dbReference type="ARBA" id="ARBA00022475"/>
    </source>
</evidence>
<feature type="transmembrane region" description="Helical" evidence="8">
    <location>
        <begin position="302"/>
        <end position="327"/>
    </location>
</feature>
<accession>A0ABT8R4D8</accession>
<proteinExistence type="inferred from homology"/>
<feature type="transmembrane region" description="Helical" evidence="8">
    <location>
        <begin position="229"/>
        <end position="252"/>
    </location>
</feature>
<evidence type="ECO:0000256" key="8">
    <source>
        <dbReference type="SAM" id="Phobius"/>
    </source>
</evidence>
<keyword evidence="7 8" id="KW-0472">Membrane</keyword>
<comment type="caution">
    <text evidence="9">The sequence shown here is derived from an EMBL/GenBank/DDBJ whole genome shotgun (WGS) entry which is preliminary data.</text>
</comment>
<evidence type="ECO:0000256" key="2">
    <source>
        <dbReference type="ARBA" id="ARBA00009773"/>
    </source>
</evidence>
<comment type="subcellular location">
    <subcellularLocation>
        <location evidence="1">Cell membrane</location>
        <topology evidence="1">Multi-pass membrane protein</topology>
    </subcellularLocation>
</comment>
<keyword evidence="3" id="KW-0813">Transport</keyword>
<reference evidence="9" key="1">
    <citation type="submission" date="2023-07" db="EMBL/GenBank/DDBJ databases">
        <title>The genome sequence of Rhodocytophaga aerolata KACC 12507.</title>
        <authorList>
            <person name="Zhang X."/>
        </authorList>
    </citation>
    <scope>NUCLEOTIDE SEQUENCE</scope>
    <source>
        <strain evidence="9">KACC 12507</strain>
    </source>
</reference>
<keyword evidence="5 8" id="KW-0812">Transmembrane</keyword>
<dbReference type="PANTHER" id="PTHR21716">
    <property type="entry name" value="TRANSMEMBRANE PROTEIN"/>
    <property type="match status" value="1"/>
</dbReference>
<feature type="transmembrane region" description="Helical" evidence="8">
    <location>
        <begin position="200"/>
        <end position="223"/>
    </location>
</feature>
<evidence type="ECO:0000313" key="10">
    <source>
        <dbReference type="Proteomes" id="UP001168528"/>
    </source>
</evidence>
<gene>
    <name evidence="9" type="ORF">Q0590_09815</name>
</gene>
<name>A0ABT8R4D8_9BACT</name>
<feature type="transmembrane region" description="Helical" evidence="8">
    <location>
        <begin position="150"/>
        <end position="179"/>
    </location>
</feature>
<keyword evidence="10" id="KW-1185">Reference proteome</keyword>
<keyword evidence="4" id="KW-1003">Cell membrane</keyword>
<evidence type="ECO:0000256" key="3">
    <source>
        <dbReference type="ARBA" id="ARBA00022448"/>
    </source>
</evidence>
<dbReference type="EMBL" id="JAUKPO010000004">
    <property type="protein sequence ID" value="MDO1446546.1"/>
    <property type="molecule type" value="Genomic_DNA"/>
</dbReference>
<comment type="similarity">
    <text evidence="2">Belongs to the autoinducer-2 exporter (AI-2E) (TC 2.A.86) family.</text>
</comment>
<dbReference type="Pfam" id="PF01594">
    <property type="entry name" value="AI-2E_transport"/>
    <property type="match status" value="1"/>
</dbReference>
<evidence type="ECO:0000256" key="7">
    <source>
        <dbReference type="ARBA" id="ARBA00023136"/>
    </source>
</evidence>
<organism evidence="9 10">
    <name type="scientific">Rhodocytophaga aerolata</name>
    <dbReference type="NCBI Taxonomy" id="455078"/>
    <lineage>
        <taxon>Bacteria</taxon>
        <taxon>Pseudomonadati</taxon>
        <taxon>Bacteroidota</taxon>
        <taxon>Cytophagia</taxon>
        <taxon>Cytophagales</taxon>
        <taxon>Rhodocytophagaceae</taxon>
        <taxon>Rhodocytophaga</taxon>
    </lineage>
</organism>